<evidence type="ECO:0000313" key="2">
    <source>
        <dbReference type="EMBL" id="AWN05521.1"/>
    </source>
</evidence>
<feature type="compositionally biased region" description="Acidic residues" evidence="1">
    <location>
        <begin position="160"/>
        <end position="176"/>
    </location>
</feature>
<feature type="compositionally biased region" description="Acidic residues" evidence="1">
    <location>
        <begin position="183"/>
        <end position="224"/>
    </location>
</feature>
<accession>A0A2U8UPX5</accession>
<dbReference type="Proteomes" id="UP000246726">
    <property type="component" value="Segment"/>
</dbReference>
<dbReference type="EMBL" id="MH155873">
    <property type="protein sequence ID" value="AWN05521.1"/>
    <property type="molecule type" value="Genomic_DNA"/>
</dbReference>
<reference evidence="2 3" key="1">
    <citation type="submission" date="2018-04" db="EMBL/GenBank/DDBJ databases">
        <authorList>
            <person name="Paschalis M.I."/>
            <person name="Cheong D.K."/>
            <person name="Petit-Frere T."/>
            <person name="Stoner K.N."/>
            <person name="Veracka M."/>
            <person name="Ewers R.M."/>
            <person name="Maciver D.B."/>
            <person name="Santiago X."/>
            <person name="Nichols C.D."/>
            <person name="Scaff D.S."/>
            <person name="Osorio S.M."/>
            <person name="Mercado F.J."/>
            <person name="Tamondong K.G."/>
            <person name="Lee J."/>
            <person name="Nicholson R.L."/>
            <person name="Antonucci M.K."/>
            <person name="Anger G.K."/>
            <person name="Washington J.M."/>
            <person name="Garlena R.A."/>
            <person name="Russell D.A."/>
            <person name="Pope W.H."/>
            <person name="Jacobs-Sera D."/>
            <person name="Hendrix R.W."/>
            <person name="Hatfull G.F."/>
        </authorList>
    </citation>
    <scope>NUCLEOTIDE SEQUENCE [LARGE SCALE GENOMIC DNA]</scope>
</reference>
<dbReference type="RefSeq" id="YP_009801875.1">
    <property type="nucleotide sequence ID" value="NC_047976.1"/>
</dbReference>
<sequence>MSDPTNTDAATVNTDGQTANTDAQTTSGPAGADAAGDFEYPDGSKPEVGPDGLPILEDRSADFPGEYPEVVADAVLVDRSGRGHVLGAGSGMSAYRGLAAKRAEKAPAPVAPDTDEEREAALGLAAEAGIDPDSLVDDDGQWLDVAAIHERIAAERGQEGDQDAPEGTGGDDDITEGENGPETGDEGSSDEDDESAGAEDAEEEVDGDADESEAEPETPADEGYDPSAHTVTEVTAYLDENPDQATYVLDRERTGKARVTLIGA</sequence>
<gene>
    <name evidence="2" type="primary">28</name>
    <name evidence="2" type="ORF">SEA_PASCHALIS_28</name>
</gene>
<organism evidence="2 3">
    <name type="scientific">Microbacterium phage Paschalis</name>
    <dbReference type="NCBI Taxonomy" id="2992928"/>
    <lineage>
        <taxon>Viruses</taxon>
        <taxon>Duplodnaviria</taxon>
        <taxon>Heunggongvirae</taxon>
        <taxon>Uroviricota</taxon>
        <taxon>Caudoviricetes</taxon>
        <taxon>Hodgkinviridae</taxon>
        <taxon>Quhwahvirus</taxon>
        <taxon>Quhwahvirus paschalis</taxon>
    </lineage>
</organism>
<feature type="compositionally biased region" description="Basic and acidic residues" evidence="1">
    <location>
        <begin position="147"/>
        <end position="159"/>
    </location>
</feature>
<feature type="region of interest" description="Disordered" evidence="1">
    <location>
        <begin position="1"/>
        <end position="61"/>
    </location>
</feature>
<keyword evidence="3" id="KW-1185">Reference proteome</keyword>
<protein>
    <submittedName>
        <fullName evidence="2">Uncharacterized protein</fullName>
    </submittedName>
</protein>
<name>A0A2U8UPX5_9CAUD</name>
<evidence type="ECO:0000256" key="1">
    <source>
        <dbReference type="SAM" id="MobiDB-lite"/>
    </source>
</evidence>
<dbReference type="GeneID" id="54992403"/>
<feature type="region of interest" description="Disordered" evidence="1">
    <location>
        <begin position="104"/>
        <end position="231"/>
    </location>
</feature>
<evidence type="ECO:0000313" key="3">
    <source>
        <dbReference type="Proteomes" id="UP000246726"/>
    </source>
</evidence>
<feature type="compositionally biased region" description="Polar residues" evidence="1">
    <location>
        <begin position="1"/>
        <end position="28"/>
    </location>
</feature>
<proteinExistence type="predicted"/>